<dbReference type="GO" id="GO:0006633">
    <property type="term" value="P:fatty acid biosynthetic process"/>
    <property type="evidence" value="ECO:0007669"/>
    <property type="project" value="TreeGrafter"/>
</dbReference>
<evidence type="ECO:0000256" key="2">
    <source>
        <dbReference type="ARBA" id="ARBA00022553"/>
    </source>
</evidence>
<dbReference type="PANTHER" id="PTHR43775">
    <property type="entry name" value="FATTY ACID SYNTHASE"/>
    <property type="match status" value="1"/>
</dbReference>
<reference evidence="5" key="1">
    <citation type="submission" date="2021-09" db="EMBL/GenBank/DDBJ databases">
        <title>A high-quality genome of the endoparasitic fungus Hirsutella rhossiliensis with a comparison of Hirsutella genomes reveals transposable elements contributing to genome size variation.</title>
        <authorList>
            <person name="Lin R."/>
            <person name="Jiao Y."/>
            <person name="Sun X."/>
            <person name="Ling J."/>
            <person name="Xie B."/>
            <person name="Cheng X."/>
        </authorList>
    </citation>
    <scope>NUCLEOTIDE SEQUENCE</scope>
    <source>
        <strain evidence="5">HR02</strain>
    </source>
</reference>
<dbReference type="GO" id="GO:0044550">
    <property type="term" value="P:secondary metabolite biosynthetic process"/>
    <property type="evidence" value="ECO:0007669"/>
    <property type="project" value="TreeGrafter"/>
</dbReference>
<evidence type="ECO:0000256" key="1">
    <source>
        <dbReference type="ARBA" id="ARBA00022450"/>
    </source>
</evidence>
<sequence length="150" mass="17014">MAESIAVIGTECRFPSDADTPSKLWYLIHHPRDLSHEPSASRFNADVFYHPDSDTTNVAQFDTVLFNVQASEAEAIDPQHRLLLEVVYDGLSAAGQPMEKLRGFETAVYVGVMRDDYNTMVERDWETMPRYTATDLARSLAANRVSYFFD</sequence>
<evidence type="ECO:0000256" key="3">
    <source>
        <dbReference type="ARBA" id="ARBA00022679"/>
    </source>
</evidence>
<dbReference type="SUPFAM" id="SSF53901">
    <property type="entry name" value="Thiolase-like"/>
    <property type="match status" value="1"/>
</dbReference>
<dbReference type="RefSeq" id="XP_044719296.1">
    <property type="nucleotide sequence ID" value="XM_044865334.1"/>
</dbReference>
<dbReference type="InterPro" id="IPR014030">
    <property type="entry name" value="Ketoacyl_synth_N"/>
</dbReference>
<gene>
    <name evidence="5" type="ORF">HRG_06863</name>
</gene>
<dbReference type="GO" id="GO:0004312">
    <property type="term" value="F:fatty acid synthase activity"/>
    <property type="evidence" value="ECO:0007669"/>
    <property type="project" value="TreeGrafter"/>
</dbReference>
<dbReference type="SMART" id="SM00825">
    <property type="entry name" value="PKS_KS"/>
    <property type="match status" value="1"/>
</dbReference>
<dbReference type="AlphaFoldDB" id="A0A9P8MTC0"/>
<dbReference type="Pfam" id="PF00109">
    <property type="entry name" value="ketoacyl-synt"/>
    <property type="match status" value="1"/>
</dbReference>
<evidence type="ECO:0000313" key="6">
    <source>
        <dbReference type="Proteomes" id="UP000824596"/>
    </source>
</evidence>
<keyword evidence="3" id="KW-0808">Transferase</keyword>
<proteinExistence type="predicted"/>
<dbReference type="Proteomes" id="UP000824596">
    <property type="component" value="Unassembled WGS sequence"/>
</dbReference>
<dbReference type="InterPro" id="IPR020841">
    <property type="entry name" value="PKS_Beta-ketoAc_synthase_dom"/>
</dbReference>
<dbReference type="PANTHER" id="PTHR43775:SF20">
    <property type="entry name" value="HYBRID PKS-NRPS SYNTHETASE APDA"/>
    <property type="match status" value="1"/>
</dbReference>
<dbReference type="EMBL" id="JAIZPD010000007">
    <property type="protein sequence ID" value="KAH0961783.1"/>
    <property type="molecule type" value="Genomic_DNA"/>
</dbReference>
<comment type="caution">
    <text evidence="5">The sequence shown here is derived from an EMBL/GenBank/DDBJ whole genome shotgun (WGS) entry which is preliminary data.</text>
</comment>
<dbReference type="OrthoDB" id="329835at2759"/>
<dbReference type="InterPro" id="IPR016039">
    <property type="entry name" value="Thiolase-like"/>
</dbReference>
<accession>A0A9P8MTC0</accession>
<name>A0A9P8MTC0_9HYPO</name>
<evidence type="ECO:0000259" key="4">
    <source>
        <dbReference type="PROSITE" id="PS52004"/>
    </source>
</evidence>
<keyword evidence="2" id="KW-0597">Phosphoprotein</keyword>
<feature type="domain" description="Ketosynthase family 3 (KS3)" evidence="4">
    <location>
        <begin position="2"/>
        <end position="150"/>
    </location>
</feature>
<dbReference type="PROSITE" id="PS52004">
    <property type="entry name" value="KS3_2"/>
    <property type="match status" value="1"/>
</dbReference>
<dbReference type="InterPro" id="IPR050091">
    <property type="entry name" value="PKS_NRPS_Biosynth_Enz"/>
</dbReference>
<protein>
    <submittedName>
        <fullName evidence="5">Hybrid PKS-NRPS synthetase fsa1</fullName>
    </submittedName>
</protein>
<organism evidence="5 6">
    <name type="scientific">Hirsutella rhossiliensis</name>
    <dbReference type="NCBI Taxonomy" id="111463"/>
    <lineage>
        <taxon>Eukaryota</taxon>
        <taxon>Fungi</taxon>
        <taxon>Dikarya</taxon>
        <taxon>Ascomycota</taxon>
        <taxon>Pezizomycotina</taxon>
        <taxon>Sordariomycetes</taxon>
        <taxon>Hypocreomycetidae</taxon>
        <taxon>Hypocreales</taxon>
        <taxon>Ophiocordycipitaceae</taxon>
        <taxon>Hirsutella</taxon>
    </lineage>
</organism>
<keyword evidence="6" id="KW-1185">Reference proteome</keyword>
<evidence type="ECO:0000313" key="5">
    <source>
        <dbReference type="EMBL" id="KAH0961783.1"/>
    </source>
</evidence>
<dbReference type="GeneID" id="68355992"/>
<dbReference type="Gene3D" id="3.40.47.10">
    <property type="match status" value="1"/>
</dbReference>
<keyword evidence="1" id="KW-0596">Phosphopantetheine</keyword>